<gene>
    <name evidence="2" type="ORF">A9K58_12105</name>
</gene>
<feature type="transmembrane region" description="Helical" evidence="1">
    <location>
        <begin position="115"/>
        <end position="135"/>
    </location>
</feature>
<keyword evidence="1" id="KW-1133">Transmembrane helix</keyword>
<keyword evidence="1" id="KW-0472">Membrane</keyword>
<dbReference type="RefSeq" id="WP_065199570.1">
    <property type="nucleotide sequence ID" value="NZ_LYVJ01000008.1"/>
</dbReference>
<sequence>MEVDSAPRTVELLGGALFVALGLLLLAGSAVLAANTHDFLRIAERAPGRVEKLNAGRFHLEVAFTTVAGERVSYSQNGFIAGHVPGQAVTVLYQRDRPRQSARLDEFGAKWGESLFVAAMGLGFAVLGAGELRSYRRARRRLR</sequence>
<organism evidence="2 3">
    <name type="scientific">Stenotrophomonas maltophilia</name>
    <name type="common">Pseudomonas maltophilia</name>
    <name type="synonym">Xanthomonas maltophilia</name>
    <dbReference type="NCBI Taxonomy" id="40324"/>
    <lineage>
        <taxon>Bacteria</taxon>
        <taxon>Pseudomonadati</taxon>
        <taxon>Pseudomonadota</taxon>
        <taxon>Gammaproteobacteria</taxon>
        <taxon>Lysobacterales</taxon>
        <taxon>Lysobacteraceae</taxon>
        <taxon>Stenotrophomonas</taxon>
        <taxon>Stenotrophomonas maltophilia group</taxon>
    </lineage>
</organism>
<protein>
    <recommendedName>
        <fullName evidence="4">DUF3592 domain-containing protein</fullName>
    </recommendedName>
</protein>
<dbReference type="AlphaFoldDB" id="A0A1A6XU74"/>
<dbReference type="EMBL" id="LYVJ01000008">
    <property type="protein sequence ID" value="OBU66493.1"/>
    <property type="molecule type" value="Genomic_DNA"/>
</dbReference>
<evidence type="ECO:0000313" key="2">
    <source>
        <dbReference type="EMBL" id="OBU66493.1"/>
    </source>
</evidence>
<reference evidence="2 3" key="1">
    <citation type="submission" date="2016-05" db="EMBL/GenBank/DDBJ databases">
        <title>Draft Genome Sequences of Stenotrophomonas maltophilia Strains Sm32COP, Sm41DVV, Sm46PAILV, SmF3, SmF22, SmSOFb1 and SmCVFa1, Isolated from Different Manures, in France.</title>
        <authorList>
            <person name="Nazaret S."/>
            <person name="Bodilis J."/>
        </authorList>
    </citation>
    <scope>NUCLEOTIDE SEQUENCE [LARGE SCALE GENOMIC DNA]</scope>
    <source>
        <strain evidence="2 3">Sm46PAILV</strain>
    </source>
</reference>
<accession>A0A1A6XU74</accession>
<dbReference type="Proteomes" id="UP000092256">
    <property type="component" value="Unassembled WGS sequence"/>
</dbReference>
<evidence type="ECO:0008006" key="4">
    <source>
        <dbReference type="Google" id="ProtNLM"/>
    </source>
</evidence>
<proteinExistence type="predicted"/>
<dbReference type="OrthoDB" id="9102337at2"/>
<name>A0A1A6XU74_STEMA</name>
<feature type="transmembrane region" description="Helical" evidence="1">
    <location>
        <begin position="12"/>
        <end position="34"/>
    </location>
</feature>
<comment type="caution">
    <text evidence="2">The sequence shown here is derived from an EMBL/GenBank/DDBJ whole genome shotgun (WGS) entry which is preliminary data.</text>
</comment>
<evidence type="ECO:0000313" key="3">
    <source>
        <dbReference type="Proteomes" id="UP000092256"/>
    </source>
</evidence>
<evidence type="ECO:0000256" key="1">
    <source>
        <dbReference type="SAM" id="Phobius"/>
    </source>
</evidence>
<keyword evidence="1" id="KW-0812">Transmembrane</keyword>